<feature type="domain" description="Siroheme decarboxylase AsnC-like ligand binding" evidence="6">
    <location>
        <begin position="245"/>
        <end position="332"/>
    </location>
</feature>
<feature type="domain" description="Siroheme decarboxylase AsnC-like ligand binding" evidence="6">
    <location>
        <begin position="82"/>
        <end position="156"/>
    </location>
</feature>
<comment type="pathway">
    <text evidence="2">Porphyrin-containing compound metabolism.</text>
</comment>
<evidence type="ECO:0000256" key="2">
    <source>
        <dbReference type="ARBA" id="ARBA00023444"/>
    </source>
</evidence>
<dbReference type="EMBL" id="FXAG01000011">
    <property type="protein sequence ID" value="SMF27007.1"/>
    <property type="molecule type" value="Genomic_DNA"/>
</dbReference>
<proteinExistence type="inferred from homology"/>
<dbReference type="Pfam" id="PF17805">
    <property type="entry name" value="AsnC_trans_reg2"/>
    <property type="match status" value="2"/>
</dbReference>
<dbReference type="InterPro" id="IPR040523">
    <property type="entry name" value="AsnC_trans_reg2"/>
</dbReference>
<evidence type="ECO:0000256" key="3">
    <source>
        <dbReference type="ARBA" id="ARBA00023457"/>
    </source>
</evidence>
<dbReference type="AlphaFoldDB" id="A0A1Y6BSH8"/>
<comment type="similarity">
    <text evidence="3">Belongs to the Ahb/Nir family.</text>
</comment>
<keyword evidence="1" id="KW-0456">Lyase</keyword>
<dbReference type="Pfam" id="PF22451">
    <property type="entry name" value="NirdL-like_HTH"/>
    <property type="match status" value="2"/>
</dbReference>
<accession>A0A1Y6BSH8</accession>
<evidence type="ECO:0000256" key="5">
    <source>
        <dbReference type="ARBA" id="ARBA00048470"/>
    </source>
</evidence>
<organism evidence="8 9">
    <name type="scientific">Pseudogulbenkiania subflava DSM 22618</name>
    <dbReference type="NCBI Taxonomy" id="1123014"/>
    <lineage>
        <taxon>Bacteria</taxon>
        <taxon>Pseudomonadati</taxon>
        <taxon>Pseudomonadota</taxon>
        <taxon>Betaproteobacteria</taxon>
        <taxon>Neisseriales</taxon>
        <taxon>Chromobacteriaceae</taxon>
        <taxon>Pseudogulbenkiania</taxon>
    </lineage>
</organism>
<evidence type="ECO:0000259" key="6">
    <source>
        <dbReference type="Pfam" id="PF17805"/>
    </source>
</evidence>
<dbReference type="EC" id="4.1.1.111" evidence="4"/>
<evidence type="ECO:0000256" key="1">
    <source>
        <dbReference type="ARBA" id="ARBA00023239"/>
    </source>
</evidence>
<keyword evidence="9" id="KW-1185">Reference proteome</keyword>
<gene>
    <name evidence="8" type="ORF">SAMN02745746_02259</name>
</gene>
<dbReference type="GO" id="GO:0016829">
    <property type="term" value="F:lyase activity"/>
    <property type="evidence" value="ECO:0007669"/>
    <property type="project" value="UniProtKB-KW"/>
</dbReference>
<dbReference type="InterPro" id="IPR050684">
    <property type="entry name" value="HTH-Siroheme_Decarb"/>
</dbReference>
<name>A0A1Y6BSH8_9NEIS</name>
<feature type="domain" description="Siroheme decarboxylase NirL-like HTH" evidence="7">
    <location>
        <begin position="24"/>
        <end position="68"/>
    </location>
</feature>
<evidence type="ECO:0000313" key="9">
    <source>
        <dbReference type="Proteomes" id="UP000192920"/>
    </source>
</evidence>
<dbReference type="InterPro" id="IPR053953">
    <property type="entry name" value="NirdL-like_HTH"/>
</dbReference>
<dbReference type="PANTHER" id="PTHR43413:SF1">
    <property type="entry name" value="SIROHEME DECARBOXYLASE NIRL SUBUNIT"/>
    <property type="match status" value="1"/>
</dbReference>
<comment type="catalytic activity">
    <reaction evidence="5">
        <text>siroheme + 2 H(+) = 12,18-didecarboxysiroheme + 2 CO2</text>
        <dbReference type="Rhea" id="RHEA:19093"/>
        <dbReference type="ChEBI" id="CHEBI:15378"/>
        <dbReference type="ChEBI" id="CHEBI:16526"/>
        <dbReference type="ChEBI" id="CHEBI:60052"/>
        <dbReference type="ChEBI" id="CHEBI:140497"/>
        <dbReference type="EC" id="4.1.1.111"/>
    </reaction>
</comment>
<feature type="domain" description="Siroheme decarboxylase NirL-like HTH" evidence="7">
    <location>
        <begin position="188"/>
        <end position="234"/>
    </location>
</feature>
<dbReference type="RefSeq" id="WP_085276512.1">
    <property type="nucleotide sequence ID" value="NZ_FXAG01000011.1"/>
</dbReference>
<evidence type="ECO:0000313" key="8">
    <source>
        <dbReference type="EMBL" id="SMF27007.1"/>
    </source>
</evidence>
<dbReference type="Proteomes" id="UP000192920">
    <property type="component" value="Unassembled WGS sequence"/>
</dbReference>
<protein>
    <recommendedName>
        <fullName evidence="4">siroheme decarboxylase</fullName>
        <ecNumber evidence="4">4.1.1.111</ecNumber>
    </recommendedName>
</protein>
<dbReference type="STRING" id="1123014.SAMN02745746_02259"/>
<dbReference type="Gene3D" id="3.30.70.3460">
    <property type="match status" value="2"/>
</dbReference>
<reference evidence="9" key="1">
    <citation type="submission" date="2017-04" db="EMBL/GenBank/DDBJ databases">
        <authorList>
            <person name="Varghese N."/>
            <person name="Submissions S."/>
        </authorList>
    </citation>
    <scope>NUCLEOTIDE SEQUENCE [LARGE SCALE GENOMIC DNA]</scope>
    <source>
        <strain evidence="9">DSM 22618</strain>
    </source>
</reference>
<sequence length="344" mass="38520">MTRILRSPAFPAVTPLLSAPTLSLLNRFQHRFPLALRPYARLAEEAGDGWSEDGIIDALATAHQQGVLGRVGAIFAPNTVGASTLAAMAVPPERLDAVAHYVSSLPEVNHNYARAHHVNLWFVVTASDRSRVAEVLARIYLATGIKPLNLPLLKEYHIDLGFSFLPGDQPRPRECLQGMGSLSLSQSERRLVGALEDGLALEPEPYRLLAERAGLSREEVLHILTDWCDSGVIRRFGLVVRHRELGYHANAMCVWRVEDEEERDDLGVKLAAEQAVTLCYARPARPPLWPYNLFCMIHAPDALTVRQTVDELRARHDVMHLPHSVLISTRRYTQRGARYGYRHD</sequence>
<dbReference type="PANTHER" id="PTHR43413">
    <property type="entry name" value="TRANSCRIPTIONAL REGULATOR, ASNC FAMILY"/>
    <property type="match status" value="1"/>
</dbReference>
<evidence type="ECO:0000256" key="4">
    <source>
        <dbReference type="ARBA" id="ARBA00023471"/>
    </source>
</evidence>
<evidence type="ECO:0000259" key="7">
    <source>
        <dbReference type="Pfam" id="PF22451"/>
    </source>
</evidence>